<dbReference type="Gene3D" id="3.30.70.1060">
    <property type="entry name" value="Dimeric alpha+beta barrel"/>
    <property type="match status" value="1"/>
</dbReference>
<organism evidence="3 4">
    <name type="scientific">Roseibium aggregatum</name>
    <dbReference type="NCBI Taxonomy" id="187304"/>
    <lineage>
        <taxon>Bacteria</taxon>
        <taxon>Pseudomonadati</taxon>
        <taxon>Pseudomonadota</taxon>
        <taxon>Alphaproteobacteria</taxon>
        <taxon>Hyphomicrobiales</taxon>
        <taxon>Stappiaceae</taxon>
        <taxon>Roseibium</taxon>
    </lineage>
</organism>
<evidence type="ECO:0000313" key="3">
    <source>
        <dbReference type="EMBL" id="CTQ44756.1"/>
    </source>
</evidence>
<accession>A0A0M6Y3S8</accession>
<proteinExistence type="inferred from homology"/>
<comment type="similarity">
    <text evidence="1">Belongs to the YciI family.</text>
</comment>
<dbReference type="EMBL" id="CXST01000002">
    <property type="protein sequence ID" value="CTQ44756.1"/>
    <property type="molecule type" value="Genomic_DNA"/>
</dbReference>
<evidence type="ECO:0000256" key="1">
    <source>
        <dbReference type="ARBA" id="ARBA00007689"/>
    </source>
</evidence>
<dbReference type="PANTHER" id="PTHR35174">
    <property type="entry name" value="BLL7171 PROTEIN-RELATED"/>
    <property type="match status" value="1"/>
</dbReference>
<keyword evidence="4" id="KW-1185">Reference proteome</keyword>
<dbReference type="RefSeq" id="WP_023002194.1">
    <property type="nucleotide sequence ID" value="NZ_CP045617.1"/>
</dbReference>
<gene>
    <name evidence="3" type="ORF">LAL4801_03202</name>
</gene>
<dbReference type="InterPro" id="IPR011008">
    <property type="entry name" value="Dimeric_a/b-barrel"/>
</dbReference>
<dbReference type="PANTHER" id="PTHR35174:SF3">
    <property type="entry name" value="BLL7171 PROTEIN"/>
    <property type="match status" value="1"/>
</dbReference>
<dbReference type="AlphaFoldDB" id="A0A0M6Y3S8"/>
<dbReference type="KEGG" id="lagg:B0E33_07255"/>
<dbReference type="InterPro" id="IPR005545">
    <property type="entry name" value="YCII"/>
</dbReference>
<evidence type="ECO:0000313" key="4">
    <source>
        <dbReference type="Proteomes" id="UP000048926"/>
    </source>
</evidence>
<dbReference type="Pfam" id="PF03795">
    <property type="entry name" value="YCII"/>
    <property type="match status" value="1"/>
</dbReference>
<evidence type="ECO:0000259" key="2">
    <source>
        <dbReference type="Pfam" id="PF03795"/>
    </source>
</evidence>
<dbReference type="SUPFAM" id="SSF54909">
    <property type="entry name" value="Dimeric alpha+beta barrel"/>
    <property type="match status" value="1"/>
</dbReference>
<dbReference type="Proteomes" id="UP000048926">
    <property type="component" value="Unassembled WGS sequence"/>
</dbReference>
<sequence>MLFSVLIYASEDFIDALPPEELATVYQKHGAFHEHTKTNNSFAVATKLMSTGTSVTINKDKDDFIVTDGPFAETKEQFMGFYVIDCPTLEDAIEAVKILPLDHGRIEIRPVEFFEGADFKNAERLVISAS</sequence>
<dbReference type="STRING" id="187304.B0E33_07255"/>
<reference evidence="4" key="1">
    <citation type="submission" date="2015-07" db="EMBL/GenBank/DDBJ databases">
        <authorList>
            <person name="Rodrigo-Torres Lidia"/>
            <person name="Arahal R.David."/>
        </authorList>
    </citation>
    <scope>NUCLEOTIDE SEQUENCE [LARGE SCALE GENOMIC DNA]</scope>
    <source>
        <strain evidence="4">CECT 4801</strain>
    </source>
</reference>
<name>A0A0M6Y3S8_9HYPH</name>
<protein>
    <submittedName>
        <fullName evidence="3">YCII-related domain protein</fullName>
    </submittedName>
</protein>
<feature type="domain" description="YCII-related" evidence="2">
    <location>
        <begin position="1"/>
        <end position="112"/>
    </location>
</feature>